<accession>A0AAV5KZ58</accession>
<gene>
    <name evidence="1" type="ORF">SLEP1_g39105</name>
</gene>
<keyword evidence="2" id="KW-1185">Reference proteome</keyword>
<dbReference type="AlphaFoldDB" id="A0AAV5KZ58"/>
<name>A0AAV5KZ58_9ROSI</name>
<reference evidence="1 2" key="1">
    <citation type="journal article" date="2021" name="Commun. Biol.">
        <title>The genome of Shorea leprosula (Dipterocarpaceae) highlights the ecological relevance of drought in aseasonal tropical rainforests.</title>
        <authorList>
            <person name="Ng K.K.S."/>
            <person name="Kobayashi M.J."/>
            <person name="Fawcett J.A."/>
            <person name="Hatakeyama M."/>
            <person name="Paape T."/>
            <person name="Ng C.H."/>
            <person name="Ang C.C."/>
            <person name="Tnah L.H."/>
            <person name="Lee C.T."/>
            <person name="Nishiyama T."/>
            <person name="Sese J."/>
            <person name="O'Brien M.J."/>
            <person name="Copetti D."/>
            <person name="Mohd Noor M.I."/>
            <person name="Ong R.C."/>
            <person name="Putra M."/>
            <person name="Sireger I.Z."/>
            <person name="Indrioko S."/>
            <person name="Kosugi Y."/>
            <person name="Izuno A."/>
            <person name="Isagi Y."/>
            <person name="Lee S.L."/>
            <person name="Shimizu K.K."/>
        </authorList>
    </citation>
    <scope>NUCLEOTIDE SEQUENCE [LARGE SCALE GENOMIC DNA]</scope>
    <source>
        <strain evidence="1">214</strain>
    </source>
</reference>
<comment type="caution">
    <text evidence="1">The sequence shown here is derived from an EMBL/GenBank/DDBJ whole genome shotgun (WGS) entry which is preliminary data.</text>
</comment>
<dbReference type="EMBL" id="BPVZ01000086">
    <property type="protein sequence ID" value="GKV30278.1"/>
    <property type="molecule type" value="Genomic_DNA"/>
</dbReference>
<evidence type="ECO:0000313" key="1">
    <source>
        <dbReference type="EMBL" id="GKV30278.1"/>
    </source>
</evidence>
<dbReference type="Proteomes" id="UP001054252">
    <property type="component" value="Unassembled WGS sequence"/>
</dbReference>
<evidence type="ECO:0000313" key="2">
    <source>
        <dbReference type="Proteomes" id="UP001054252"/>
    </source>
</evidence>
<proteinExistence type="predicted"/>
<sequence length="109" mass="12322">MRVLFRKIRCPFICFCKPSPHLYPAGPLKLENGHHVPTTKDVTGTDFTGSDCVSCDYDTARGKDESVVDVNNRQEGGENCQESNLRKADSDGVRRIRIMKSMRQEDVFV</sequence>
<protein>
    <submittedName>
        <fullName evidence="1">Uncharacterized protein</fullName>
    </submittedName>
</protein>
<organism evidence="1 2">
    <name type="scientific">Rubroshorea leprosula</name>
    <dbReference type="NCBI Taxonomy" id="152421"/>
    <lineage>
        <taxon>Eukaryota</taxon>
        <taxon>Viridiplantae</taxon>
        <taxon>Streptophyta</taxon>
        <taxon>Embryophyta</taxon>
        <taxon>Tracheophyta</taxon>
        <taxon>Spermatophyta</taxon>
        <taxon>Magnoliopsida</taxon>
        <taxon>eudicotyledons</taxon>
        <taxon>Gunneridae</taxon>
        <taxon>Pentapetalae</taxon>
        <taxon>rosids</taxon>
        <taxon>malvids</taxon>
        <taxon>Malvales</taxon>
        <taxon>Dipterocarpaceae</taxon>
        <taxon>Rubroshorea</taxon>
    </lineage>
</organism>